<dbReference type="InterPro" id="IPR036163">
    <property type="entry name" value="HMA_dom_sf"/>
</dbReference>
<dbReference type="RefSeq" id="WP_237978685.1">
    <property type="nucleotide sequence ID" value="NZ_JAKNCT010000006.1"/>
</dbReference>
<sequence>MYKTILGVKGMVCPMCEAHVAGAIRENLGEDCSKVRANRKKECCEVLTEKPIPESDFRKALDGTGYEMTTFAQEEEKPKKGFFAKLFG</sequence>
<evidence type="ECO:0000313" key="2">
    <source>
        <dbReference type="Proteomes" id="UP001297600"/>
    </source>
</evidence>
<protein>
    <recommendedName>
        <fullName evidence="3">HMA domain-containing protein</fullName>
    </recommendedName>
</protein>
<dbReference type="Gene3D" id="3.30.70.100">
    <property type="match status" value="1"/>
</dbReference>
<accession>A0ABS9MQX5</accession>
<proteinExistence type="predicted"/>
<dbReference type="CDD" id="cd00371">
    <property type="entry name" value="HMA"/>
    <property type="match status" value="1"/>
</dbReference>
<comment type="caution">
    <text evidence="1">The sequence shown here is derived from an EMBL/GenBank/DDBJ whole genome shotgun (WGS) entry which is preliminary data.</text>
</comment>
<reference evidence="1 2" key="1">
    <citation type="submission" date="2022-02" db="EMBL/GenBank/DDBJ databases">
        <title>Mesosutterella porci, a novel member of the family Sutterellaceae from pig feces.</title>
        <authorList>
            <person name="Wylensek D."/>
            <person name="Clavel T."/>
        </authorList>
    </citation>
    <scope>NUCLEOTIDE SEQUENCE [LARGE SCALE GENOMIC DNA]</scope>
    <source>
        <strain evidence="2">oilRF-744-wt-GAM-9</strain>
    </source>
</reference>
<evidence type="ECO:0000313" key="1">
    <source>
        <dbReference type="EMBL" id="MCG5031033.1"/>
    </source>
</evidence>
<organism evidence="1 2">
    <name type="scientific">Mesosutterella porci</name>
    <dbReference type="NCBI Taxonomy" id="2915351"/>
    <lineage>
        <taxon>Bacteria</taxon>
        <taxon>Pseudomonadati</taxon>
        <taxon>Pseudomonadota</taxon>
        <taxon>Betaproteobacteria</taxon>
        <taxon>Burkholderiales</taxon>
        <taxon>Sutterellaceae</taxon>
        <taxon>Mesosutterella</taxon>
    </lineage>
</organism>
<name>A0ABS9MQX5_9BURK</name>
<keyword evidence="2" id="KW-1185">Reference proteome</keyword>
<gene>
    <name evidence="1" type="ORF">MAF45_06175</name>
</gene>
<dbReference type="InterPro" id="IPR006121">
    <property type="entry name" value="HMA_dom"/>
</dbReference>
<dbReference type="EMBL" id="JAKNCT010000006">
    <property type="protein sequence ID" value="MCG5031033.1"/>
    <property type="molecule type" value="Genomic_DNA"/>
</dbReference>
<dbReference type="Proteomes" id="UP001297600">
    <property type="component" value="Unassembled WGS sequence"/>
</dbReference>
<dbReference type="SUPFAM" id="SSF55008">
    <property type="entry name" value="HMA, heavy metal-associated domain"/>
    <property type="match status" value="1"/>
</dbReference>
<evidence type="ECO:0008006" key="3">
    <source>
        <dbReference type="Google" id="ProtNLM"/>
    </source>
</evidence>